<evidence type="ECO:0008006" key="3">
    <source>
        <dbReference type="Google" id="ProtNLM"/>
    </source>
</evidence>
<dbReference type="RefSeq" id="WP_203901092.1">
    <property type="nucleotide sequence ID" value="NZ_BOPF01000015.1"/>
</dbReference>
<dbReference type="InterPro" id="IPR023214">
    <property type="entry name" value="HAD_sf"/>
</dbReference>
<dbReference type="SUPFAM" id="SSF56784">
    <property type="entry name" value="HAD-like"/>
    <property type="match status" value="1"/>
</dbReference>
<sequence>MVATDMDGTVIFSERAMGDDRPDLATLHPVDIDGDRIYAYMTGSAVAGWTALAEDAAVVPVTTRSVPQYTRLRLPGPRPPLAVVCNGGRILVDGESDPDWDRTVRAALTAGGAPFAQVWAQAAAWRDGRGFAALRAVEEFFLYLSVEVREDWLTEFAGFVADWCRERGWRASLQGRKLYLLPDALDKAPAVAEVARRLGADRIVAGGDSLLDARMLEAADAAIRPAHGELHATGFRVPHCHTTAGRGAAAGDEILAWYNGQVNGSRLADHK</sequence>
<dbReference type="EMBL" id="BOPF01000015">
    <property type="protein sequence ID" value="GIJ47599.1"/>
    <property type="molecule type" value="Genomic_DNA"/>
</dbReference>
<dbReference type="Proteomes" id="UP000619260">
    <property type="component" value="Unassembled WGS sequence"/>
</dbReference>
<dbReference type="Gene3D" id="3.40.50.1000">
    <property type="entry name" value="HAD superfamily/HAD-like"/>
    <property type="match status" value="1"/>
</dbReference>
<gene>
    <name evidence="1" type="ORF">Val02_44850</name>
</gene>
<evidence type="ECO:0000313" key="1">
    <source>
        <dbReference type="EMBL" id="GIJ47599.1"/>
    </source>
</evidence>
<proteinExistence type="predicted"/>
<evidence type="ECO:0000313" key="2">
    <source>
        <dbReference type="Proteomes" id="UP000619260"/>
    </source>
</evidence>
<accession>A0A8J3YLF7</accession>
<comment type="caution">
    <text evidence="1">The sequence shown here is derived from an EMBL/GenBank/DDBJ whole genome shotgun (WGS) entry which is preliminary data.</text>
</comment>
<keyword evidence="2" id="KW-1185">Reference proteome</keyword>
<organism evidence="1 2">
    <name type="scientific">Virgisporangium aliadipatigenens</name>
    <dbReference type="NCBI Taxonomy" id="741659"/>
    <lineage>
        <taxon>Bacteria</taxon>
        <taxon>Bacillati</taxon>
        <taxon>Actinomycetota</taxon>
        <taxon>Actinomycetes</taxon>
        <taxon>Micromonosporales</taxon>
        <taxon>Micromonosporaceae</taxon>
        <taxon>Virgisporangium</taxon>
    </lineage>
</organism>
<reference evidence="1" key="1">
    <citation type="submission" date="2021-01" db="EMBL/GenBank/DDBJ databases">
        <title>Whole genome shotgun sequence of Virgisporangium aliadipatigenens NBRC 105644.</title>
        <authorList>
            <person name="Komaki H."/>
            <person name="Tamura T."/>
        </authorList>
    </citation>
    <scope>NUCLEOTIDE SEQUENCE</scope>
    <source>
        <strain evidence="1">NBRC 105644</strain>
    </source>
</reference>
<protein>
    <recommendedName>
        <fullName evidence="3">HAD family hydrolase</fullName>
    </recommendedName>
</protein>
<dbReference type="AlphaFoldDB" id="A0A8J3YLF7"/>
<dbReference type="InterPro" id="IPR036412">
    <property type="entry name" value="HAD-like_sf"/>
</dbReference>
<name>A0A8J3YLF7_9ACTN</name>